<dbReference type="GO" id="GO:0005737">
    <property type="term" value="C:cytoplasm"/>
    <property type="evidence" value="ECO:0007669"/>
    <property type="project" value="UniProtKB-SubCell"/>
</dbReference>
<evidence type="ECO:0000256" key="6">
    <source>
        <dbReference type="ARBA" id="ARBA00022490"/>
    </source>
</evidence>
<name>A0ABD0T7Y0_LOXSC</name>
<dbReference type="AlphaFoldDB" id="A0ABD0T7Y0"/>
<evidence type="ECO:0000313" key="10">
    <source>
        <dbReference type="Proteomes" id="UP001549921"/>
    </source>
</evidence>
<evidence type="ECO:0000256" key="8">
    <source>
        <dbReference type="ARBA" id="ARBA00023242"/>
    </source>
</evidence>
<comment type="similarity">
    <text evidence="4">Belongs to the ELP4 family.</text>
</comment>
<dbReference type="PANTHER" id="PTHR12896">
    <property type="entry name" value="PAX6 NEIGHBOR PROTEIN PAXNEB"/>
    <property type="match status" value="1"/>
</dbReference>
<evidence type="ECO:0000256" key="4">
    <source>
        <dbReference type="ARBA" id="ARBA00007573"/>
    </source>
</evidence>
<dbReference type="CDD" id="cd19494">
    <property type="entry name" value="Elp4"/>
    <property type="match status" value="1"/>
</dbReference>
<dbReference type="GO" id="GO:0008033">
    <property type="term" value="P:tRNA processing"/>
    <property type="evidence" value="ECO:0007669"/>
    <property type="project" value="UniProtKB-KW"/>
</dbReference>
<keyword evidence="7" id="KW-0819">tRNA processing</keyword>
<dbReference type="Proteomes" id="UP001549921">
    <property type="component" value="Unassembled WGS sequence"/>
</dbReference>
<gene>
    <name evidence="9" type="ORF">ABMA28_016180</name>
</gene>
<dbReference type="Pfam" id="PF05625">
    <property type="entry name" value="PAXNEB"/>
    <property type="match status" value="1"/>
</dbReference>
<evidence type="ECO:0000256" key="7">
    <source>
        <dbReference type="ARBA" id="ARBA00022694"/>
    </source>
</evidence>
<sequence>MSSFQKLSDSQISINGTKVKNNSTYISSGIPSLDHIIGGGLPSGSVFVVEEDVLGNYSRILNKYYLAEGIVCKHAIFIASADEDPQEIVKELPQPCAQPFEDDISDATQRTDKMKIAWRYEGLNQVESSFGCNTNFGHHFDLSKHIDNETIKNSQISYNFLESNGVRVNGFRNALYFNLLNSIKEAVNDYKSNGKQDKNILRISILSLGSPIWMALDCEEDSHEGYGQDLIKFMYCLRVLLRDSSAVAFVTIPSHLFDDDHLIKRLLYSIDNAVKIESFTGSSKETNPVYKDYHGLFHITKLSAIYSMVPYVPPSLDLAFKLKRKKFLIEKLHLPPELQETSEREQDDITATPYTCGGFKKKDIDF</sequence>
<accession>A0ABD0T7Y0</accession>
<keyword evidence="8" id="KW-0539">Nucleus</keyword>
<dbReference type="Gene3D" id="3.40.50.300">
    <property type="entry name" value="P-loop containing nucleotide triphosphate hydrolases"/>
    <property type="match status" value="1"/>
</dbReference>
<dbReference type="PANTHER" id="PTHR12896:SF1">
    <property type="entry name" value="ELONGATOR COMPLEX PROTEIN 4"/>
    <property type="match status" value="1"/>
</dbReference>
<evidence type="ECO:0000313" key="9">
    <source>
        <dbReference type="EMBL" id="KAL0839471.1"/>
    </source>
</evidence>
<dbReference type="InterPro" id="IPR008728">
    <property type="entry name" value="Elongator_complex_protein_4"/>
</dbReference>
<dbReference type="GO" id="GO:0005634">
    <property type="term" value="C:nucleus"/>
    <property type="evidence" value="ECO:0007669"/>
    <property type="project" value="UniProtKB-SubCell"/>
</dbReference>
<proteinExistence type="inferred from homology"/>
<evidence type="ECO:0000256" key="5">
    <source>
        <dbReference type="ARBA" id="ARBA00020265"/>
    </source>
</evidence>
<comment type="subcellular location">
    <subcellularLocation>
        <location evidence="2">Cytoplasm</location>
    </subcellularLocation>
    <subcellularLocation>
        <location evidence="1">Nucleus</location>
    </subcellularLocation>
</comment>
<protein>
    <recommendedName>
        <fullName evidence="5">Elongator complex protein 4</fullName>
    </recommendedName>
</protein>
<evidence type="ECO:0000256" key="3">
    <source>
        <dbReference type="ARBA" id="ARBA00005043"/>
    </source>
</evidence>
<dbReference type="EMBL" id="JBEDNZ010000008">
    <property type="protein sequence ID" value="KAL0839471.1"/>
    <property type="molecule type" value="Genomic_DNA"/>
</dbReference>
<keyword evidence="6" id="KW-0963">Cytoplasm</keyword>
<evidence type="ECO:0000256" key="2">
    <source>
        <dbReference type="ARBA" id="ARBA00004496"/>
    </source>
</evidence>
<organism evidence="9 10">
    <name type="scientific">Loxostege sticticalis</name>
    <name type="common">Beet webworm moth</name>
    <dbReference type="NCBI Taxonomy" id="481309"/>
    <lineage>
        <taxon>Eukaryota</taxon>
        <taxon>Metazoa</taxon>
        <taxon>Ecdysozoa</taxon>
        <taxon>Arthropoda</taxon>
        <taxon>Hexapoda</taxon>
        <taxon>Insecta</taxon>
        <taxon>Pterygota</taxon>
        <taxon>Neoptera</taxon>
        <taxon>Endopterygota</taxon>
        <taxon>Lepidoptera</taxon>
        <taxon>Glossata</taxon>
        <taxon>Ditrysia</taxon>
        <taxon>Pyraloidea</taxon>
        <taxon>Crambidae</taxon>
        <taxon>Pyraustinae</taxon>
        <taxon>Loxostege</taxon>
    </lineage>
</organism>
<comment type="caution">
    <text evidence="9">The sequence shown here is derived from an EMBL/GenBank/DDBJ whole genome shotgun (WGS) entry which is preliminary data.</text>
</comment>
<comment type="pathway">
    <text evidence="3">tRNA modification; 5-methoxycarbonylmethyl-2-thiouridine-tRNA biosynthesis.</text>
</comment>
<evidence type="ECO:0000256" key="1">
    <source>
        <dbReference type="ARBA" id="ARBA00004123"/>
    </source>
</evidence>
<reference evidence="9 10" key="1">
    <citation type="submission" date="2024-06" db="EMBL/GenBank/DDBJ databases">
        <title>A chromosome-level genome assembly of beet webworm, Loxostege sticticalis.</title>
        <authorList>
            <person name="Zhang Y."/>
        </authorList>
    </citation>
    <scope>NUCLEOTIDE SEQUENCE [LARGE SCALE GENOMIC DNA]</scope>
    <source>
        <strain evidence="9">AQ028</strain>
        <tissue evidence="9">Male pupae</tissue>
    </source>
</reference>
<dbReference type="InterPro" id="IPR027417">
    <property type="entry name" value="P-loop_NTPase"/>
</dbReference>